<geneLocation type="mitochondrion" evidence="1"/>
<dbReference type="RefSeq" id="YP_009162781.1">
    <property type="nucleotide sequence ID" value="NC_027722.1"/>
</dbReference>
<dbReference type="AlphaFoldDB" id="A0A0U2F003"/>
<dbReference type="EMBL" id="KR057902">
    <property type="protein sequence ID" value="AKU37115.1"/>
    <property type="molecule type" value="Genomic_DNA"/>
</dbReference>
<reference evidence="1" key="1">
    <citation type="journal article" date="2015" name="Mitochondrial DNA">
        <title>Complete mitochondrial genome of a hydrocarbon-producing green alga Botryococcus braunii strain Showa.</title>
        <authorList>
            <person name="Zou J."/>
            <person name="Bi G."/>
        </authorList>
    </citation>
    <scope>NUCLEOTIDE SEQUENCE</scope>
</reference>
<accession>A0A0U2F003</accession>
<name>A0A0U2F003_BOTBR</name>
<dbReference type="GeneID" id="25396232"/>
<organism evidence="1">
    <name type="scientific">Botryococcus braunii</name>
    <name type="common">Green alga</name>
    <dbReference type="NCBI Taxonomy" id="38881"/>
    <lineage>
        <taxon>Eukaryota</taxon>
        <taxon>Viridiplantae</taxon>
        <taxon>Chlorophyta</taxon>
        <taxon>core chlorophytes</taxon>
        <taxon>Trebouxiophyceae</taxon>
        <taxon>Trebouxiophyceae incertae sedis</taxon>
        <taxon>Elliptochloris clade</taxon>
        <taxon>Botryococcus</taxon>
    </lineage>
</organism>
<evidence type="ECO:0000313" key="1">
    <source>
        <dbReference type="EMBL" id="AKU37115.1"/>
    </source>
</evidence>
<proteinExistence type="predicted"/>
<keyword evidence="1" id="KW-0496">Mitochondrion</keyword>
<gene>
    <name evidence="1" type="primary">orf103</name>
</gene>
<protein>
    <submittedName>
        <fullName evidence="1">Uncharacterized protein</fullName>
    </submittedName>
</protein>
<sequence>MISFYLPRRLHVTPTVSVIDRIAQWLHLFHSRLSEAGIVRCKSNPYLEDGRGGGRGASSQNTECCSDMEVQKILPAITFNMYARFGEFFERGKTGICLAPDFF</sequence>